<dbReference type="Proteomes" id="UP000887116">
    <property type="component" value="Unassembled WGS sequence"/>
</dbReference>
<accession>A0A8X6KM41</accession>
<comment type="caution">
    <text evidence="1">The sequence shown here is derived from an EMBL/GenBank/DDBJ whole genome shotgun (WGS) entry which is preliminary data.</text>
</comment>
<dbReference type="OrthoDB" id="6472301at2759"/>
<keyword evidence="2" id="KW-1185">Reference proteome</keyword>
<sequence>MERSFFNVLLNKLKKIQERERAVARIDWTSELVSLVNEALEKTEGEGDLADGILNLNLERLAEKLLRKKLDGPGYIDEKMRKEFQVLSRVRAERG</sequence>
<name>A0A8X6KM41_TRICU</name>
<dbReference type="AlphaFoldDB" id="A0A8X6KM41"/>
<reference evidence="1" key="1">
    <citation type="submission" date="2020-07" db="EMBL/GenBank/DDBJ databases">
        <title>Multicomponent nature underlies the extraordinary mechanical properties of spider dragline silk.</title>
        <authorList>
            <person name="Kono N."/>
            <person name="Nakamura H."/>
            <person name="Mori M."/>
            <person name="Yoshida Y."/>
            <person name="Ohtoshi R."/>
            <person name="Malay A.D."/>
            <person name="Moran D.A.P."/>
            <person name="Tomita M."/>
            <person name="Numata K."/>
            <person name="Arakawa K."/>
        </authorList>
    </citation>
    <scope>NUCLEOTIDE SEQUENCE</scope>
</reference>
<evidence type="ECO:0000313" key="1">
    <source>
        <dbReference type="EMBL" id="GFQ77416.1"/>
    </source>
</evidence>
<organism evidence="1 2">
    <name type="scientific">Trichonephila clavata</name>
    <name type="common">Joro spider</name>
    <name type="synonym">Nephila clavata</name>
    <dbReference type="NCBI Taxonomy" id="2740835"/>
    <lineage>
        <taxon>Eukaryota</taxon>
        <taxon>Metazoa</taxon>
        <taxon>Ecdysozoa</taxon>
        <taxon>Arthropoda</taxon>
        <taxon>Chelicerata</taxon>
        <taxon>Arachnida</taxon>
        <taxon>Araneae</taxon>
        <taxon>Araneomorphae</taxon>
        <taxon>Entelegynae</taxon>
        <taxon>Araneoidea</taxon>
        <taxon>Nephilidae</taxon>
        <taxon>Trichonephila</taxon>
    </lineage>
</organism>
<proteinExistence type="predicted"/>
<dbReference type="EMBL" id="BMAO01011880">
    <property type="protein sequence ID" value="GFQ77416.1"/>
    <property type="molecule type" value="Genomic_DNA"/>
</dbReference>
<gene>
    <name evidence="1" type="ORF">TNCT_567861</name>
</gene>
<protein>
    <submittedName>
        <fullName evidence="1">Uncharacterized protein</fullName>
    </submittedName>
</protein>
<evidence type="ECO:0000313" key="2">
    <source>
        <dbReference type="Proteomes" id="UP000887116"/>
    </source>
</evidence>